<keyword evidence="2" id="KW-1185">Reference proteome</keyword>
<evidence type="ECO:0000313" key="2">
    <source>
        <dbReference type="Proteomes" id="UP001202134"/>
    </source>
</evidence>
<organism evidence="1 2">
    <name type="scientific">Shewanella electrodiphila</name>
    <dbReference type="NCBI Taxonomy" id="934143"/>
    <lineage>
        <taxon>Bacteria</taxon>
        <taxon>Pseudomonadati</taxon>
        <taxon>Pseudomonadota</taxon>
        <taxon>Gammaproteobacteria</taxon>
        <taxon>Alteromonadales</taxon>
        <taxon>Shewanellaceae</taxon>
        <taxon>Shewanella</taxon>
    </lineage>
</organism>
<sequence length="269" mass="31516">MANQFTETEFNKESFSSVLRQYRKSYRLSQQTLADDLANNHSLFKNINQSMVSLWEKGTILPSLNRRVGLANFFNQCYQYDEHELKVIRKARKNRIHDGQMPNIYNYSINQIKEFWFDEMAEDDKESIYQAHKVQSGYDFNETLEHIGCKRLKVVCFYYNNSLIGHLAFCVAQNGYLKLASVVAIDKTIRMNIFKFIQTLSSELVLLLPSFINYYSHLFNDIYLEQVPTSGPITLHSAKSESLFNNPFIKHVLNGNDDLALLRYEQHYD</sequence>
<dbReference type="EMBL" id="JAKIKU010000005">
    <property type="protein sequence ID" value="MCL1045780.1"/>
    <property type="molecule type" value="Genomic_DNA"/>
</dbReference>
<comment type="caution">
    <text evidence="1">The sequence shown here is derived from an EMBL/GenBank/DDBJ whole genome shotgun (WGS) entry which is preliminary data.</text>
</comment>
<protein>
    <submittedName>
        <fullName evidence="1">Helix-turn-helix domain-containing protein</fullName>
    </submittedName>
</protein>
<evidence type="ECO:0000313" key="1">
    <source>
        <dbReference type="EMBL" id="MCL1045780.1"/>
    </source>
</evidence>
<dbReference type="InterPro" id="IPR001387">
    <property type="entry name" value="Cro/C1-type_HTH"/>
</dbReference>
<accession>A0ABT0KPK3</accession>
<reference evidence="1 2" key="1">
    <citation type="submission" date="2022-01" db="EMBL/GenBank/DDBJ databases">
        <title>Whole genome-based taxonomy of the Shewanellaceae.</title>
        <authorList>
            <person name="Martin-Rodriguez A.J."/>
        </authorList>
    </citation>
    <scope>NUCLEOTIDE SEQUENCE [LARGE SCALE GENOMIC DNA]</scope>
    <source>
        <strain evidence="1 2">DSM 24955</strain>
    </source>
</reference>
<dbReference type="SUPFAM" id="SSF47413">
    <property type="entry name" value="lambda repressor-like DNA-binding domains"/>
    <property type="match status" value="1"/>
</dbReference>
<dbReference type="CDD" id="cd00093">
    <property type="entry name" value="HTH_XRE"/>
    <property type="match status" value="1"/>
</dbReference>
<dbReference type="Gene3D" id="1.10.260.40">
    <property type="entry name" value="lambda repressor-like DNA-binding domains"/>
    <property type="match status" value="1"/>
</dbReference>
<gene>
    <name evidence="1" type="ORF">L2737_10635</name>
</gene>
<dbReference type="RefSeq" id="WP_102528536.1">
    <property type="nucleotide sequence ID" value="NZ_JAKIKU010000005.1"/>
</dbReference>
<proteinExistence type="predicted"/>
<dbReference type="InterPro" id="IPR010982">
    <property type="entry name" value="Lambda_DNA-bd_dom_sf"/>
</dbReference>
<dbReference type="Proteomes" id="UP001202134">
    <property type="component" value="Unassembled WGS sequence"/>
</dbReference>
<name>A0ABT0KPK3_9GAMM</name>